<dbReference type="GO" id="GO:0005886">
    <property type="term" value="C:plasma membrane"/>
    <property type="evidence" value="ECO:0007669"/>
    <property type="project" value="UniProtKB-SubCell"/>
</dbReference>
<evidence type="ECO:0000256" key="10">
    <source>
        <dbReference type="SAM" id="SignalP"/>
    </source>
</evidence>
<dbReference type="InterPro" id="IPR000528">
    <property type="entry name" value="Plant_nsLTP"/>
</dbReference>
<feature type="region of interest" description="Disordered" evidence="9">
    <location>
        <begin position="130"/>
        <end position="161"/>
    </location>
</feature>
<organism evidence="12 13">
    <name type="scientific">Acacia crassicarpa</name>
    <name type="common">northern wattle</name>
    <dbReference type="NCBI Taxonomy" id="499986"/>
    <lineage>
        <taxon>Eukaryota</taxon>
        <taxon>Viridiplantae</taxon>
        <taxon>Streptophyta</taxon>
        <taxon>Embryophyta</taxon>
        <taxon>Tracheophyta</taxon>
        <taxon>Spermatophyta</taxon>
        <taxon>Magnoliopsida</taxon>
        <taxon>eudicotyledons</taxon>
        <taxon>Gunneridae</taxon>
        <taxon>Pentapetalae</taxon>
        <taxon>rosids</taxon>
        <taxon>fabids</taxon>
        <taxon>Fabales</taxon>
        <taxon>Fabaceae</taxon>
        <taxon>Caesalpinioideae</taxon>
        <taxon>mimosoid clade</taxon>
        <taxon>Acacieae</taxon>
        <taxon>Acacia</taxon>
    </lineage>
</organism>
<dbReference type="GO" id="GO:0098552">
    <property type="term" value="C:side of membrane"/>
    <property type="evidence" value="ECO:0007669"/>
    <property type="project" value="UniProtKB-KW"/>
</dbReference>
<accession>A0AAE1JDT9</accession>
<comment type="caution">
    <text evidence="12">The sequence shown here is derived from an EMBL/GenBank/DDBJ whole genome shotgun (WGS) entry which is preliminary data.</text>
</comment>
<dbReference type="Proteomes" id="UP001293593">
    <property type="component" value="Unassembled WGS sequence"/>
</dbReference>
<feature type="signal peptide" evidence="10">
    <location>
        <begin position="1"/>
        <end position="23"/>
    </location>
</feature>
<keyword evidence="5 10" id="KW-0732">Signal</keyword>
<dbReference type="SUPFAM" id="SSF47699">
    <property type="entry name" value="Bifunctional inhibitor/lipid-transfer protein/seed storage 2S albumin"/>
    <property type="match status" value="1"/>
</dbReference>
<evidence type="ECO:0000259" key="11">
    <source>
        <dbReference type="SMART" id="SM00499"/>
    </source>
</evidence>
<keyword evidence="13" id="KW-1185">Reference proteome</keyword>
<keyword evidence="4" id="KW-0472">Membrane</keyword>
<keyword evidence="7" id="KW-0325">Glycoprotein</keyword>
<evidence type="ECO:0000256" key="5">
    <source>
        <dbReference type="ARBA" id="ARBA00022729"/>
    </source>
</evidence>
<dbReference type="InterPro" id="IPR036312">
    <property type="entry name" value="Bifun_inhib/LTP/seed_sf"/>
</dbReference>
<evidence type="ECO:0000256" key="2">
    <source>
        <dbReference type="ARBA" id="ARBA00009748"/>
    </source>
</evidence>
<feature type="chain" id="PRO_5042258091" description="Bifunctional inhibitor/plant lipid transfer protein/seed storage helical domain-containing protein" evidence="10">
    <location>
        <begin position="24"/>
        <end position="191"/>
    </location>
</feature>
<evidence type="ECO:0000256" key="6">
    <source>
        <dbReference type="ARBA" id="ARBA00023157"/>
    </source>
</evidence>
<dbReference type="CDD" id="cd00010">
    <property type="entry name" value="AAI_LTSS"/>
    <property type="match status" value="1"/>
</dbReference>
<protein>
    <recommendedName>
        <fullName evidence="11">Bifunctional inhibitor/plant lipid transfer protein/seed storage helical domain-containing protein</fullName>
    </recommendedName>
</protein>
<evidence type="ECO:0000313" key="12">
    <source>
        <dbReference type="EMBL" id="KAK4266653.1"/>
    </source>
</evidence>
<reference evidence="12" key="1">
    <citation type="submission" date="2023-10" db="EMBL/GenBank/DDBJ databases">
        <title>Chromosome-level genome of the transformable northern wattle, Acacia crassicarpa.</title>
        <authorList>
            <person name="Massaro I."/>
            <person name="Sinha N.R."/>
            <person name="Poethig S."/>
            <person name="Leichty A.R."/>
        </authorList>
    </citation>
    <scope>NUCLEOTIDE SEQUENCE</scope>
    <source>
        <strain evidence="12">Acra3RX</strain>
        <tissue evidence="12">Leaf</tissue>
    </source>
</reference>
<evidence type="ECO:0000256" key="8">
    <source>
        <dbReference type="ARBA" id="ARBA00023288"/>
    </source>
</evidence>
<dbReference type="PANTHER" id="PTHR33044">
    <property type="entry name" value="BIFUNCTIONAL INHIBITOR/LIPID-TRANSFER PROTEIN/SEED STORAGE 2S ALBUMIN SUPERFAMILY PROTEIN-RELATED"/>
    <property type="match status" value="1"/>
</dbReference>
<comment type="similarity">
    <text evidence="2">Belongs to the plant LTP family.</text>
</comment>
<evidence type="ECO:0000313" key="13">
    <source>
        <dbReference type="Proteomes" id="UP001293593"/>
    </source>
</evidence>
<evidence type="ECO:0000256" key="3">
    <source>
        <dbReference type="ARBA" id="ARBA00022475"/>
    </source>
</evidence>
<feature type="compositionally biased region" description="Low complexity" evidence="9">
    <location>
        <begin position="133"/>
        <end position="155"/>
    </location>
</feature>
<dbReference type="GO" id="GO:0006869">
    <property type="term" value="P:lipid transport"/>
    <property type="evidence" value="ECO:0007669"/>
    <property type="project" value="InterPro"/>
</dbReference>
<sequence>MDLPLPSCYFLLFLLLIPHFASSDLAKDRQQCADQLIGLAPCLSYVSGEAKTPTIDCCTGLKQVVDKSKKCLCLLIKYRNEPDLGFTLNASLAVNLPSACHAPANISQCVDLLHLAPNSSEAKVFEGFDKATHPNTSSSTPPAPAGKGSSPSSTSADEKNGGVSVAVWEKRRLVAKVAWVIIIPLVVTLRV</sequence>
<dbReference type="PRINTS" id="PR00382">
    <property type="entry name" value="LIPIDTRNSFER"/>
</dbReference>
<dbReference type="AlphaFoldDB" id="A0AAE1JDT9"/>
<dbReference type="InterPro" id="IPR016140">
    <property type="entry name" value="Bifunc_inhib/LTP/seed_store"/>
</dbReference>
<comment type="subcellular location">
    <subcellularLocation>
        <location evidence="1">Cell membrane</location>
        <topology evidence="1">Lipid-anchor</topology>
        <topology evidence="1">GPI-anchor</topology>
    </subcellularLocation>
</comment>
<evidence type="ECO:0000256" key="1">
    <source>
        <dbReference type="ARBA" id="ARBA00004609"/>
    </source>
</evidence>
<evidence type="ECO:0000256" key="4">
    <source>
        <dbReference type="ARBA" id="ARBA00022622"/>
    </source>
</evidence>
<feature type="domain" description="Bifunctional inhibitor/plant lipid transfer protein/seed storage helical" evidence="11">
    <location>
        <begin position="32"/>
        <end position="109"/>
    </location>
</feature>
<dbReference type="Pfam" id="PF14368">
    <property type="entry name" value="LTP_2"/>
    <property type="match status" value="1"/>
</dbReference>
<dbReference type="InterPro" id="IPR043325">
    <property type="entry name" value="LTSS"/>
</dbReference>
<evidence type="ECO:0000256" key="7">
    <source>
        <dbReference type="ARBA" id="ARBA00023180"/>
    </source>
</evidence>
<proteinExistence type="inferred from homology"/>
<dbReference type="FunFam" id="1.10.110.10:FF:000001">
    <property type="entry name" value="Bifunctional inhibitor/lipid-transfer protein/seed storage 2S albumin superfamily protein"/>
    <property type="match status" value="1"/>
</dbReference>
<dbReference type="SMART" id="SM00499">
    <property type="entry name" value="AAI"/>
    <property type="match status" value="1"/>
</dbReference>
<keyword evidence="4" id="KW-0336">GPI-anchor</keyword>
<dbReference type="Gene3D" id="1.10.110.10">
    <property type="entry name" value="Plant lipid-transfer and hydrophobic proteins"/>
    <property type="match status" value="1"/>
</dbReference>
<keyword evidence="8" id="KW-0449">Lipoprotein</keyword>
<name>A0AAE1JDT9_9FABA</name>
<gene>
    <name evidence="12" type="ORF">QN277_027541</name>
</gene>
<keyword evidence="6" id="KW-1015">Disulfide bond</keyword>
<keyword evidence="3" id="KW-1003">Cell membrane</keyword>
<evidence type="ECO:0000256" key="9">
    <source>
        <dbReference type="SAM" id="MobiDB-lite"/>
    </source>
</evidence>
<dbReference type="EMBL" id="JAWXYG010000008">
    <property type="protein sequence ID" value="KAK4266653.1"/>
    <property type="molecule type" value="Genomic_DNA"/>
</dbReference>
<dbReference type="GO" id="GO:0008289">
    <property type="term" value="F:lipid binding"/>
    <property type="evidence" value="ECO:0007669"/>
    <property type="project" value="InterPro"/>
</dbReference>